<dbReference type="GO" id="GO:0016787">
    <property type="term" value="F:hydrolase activity"/>
    <property type="evidence" value="ECO:0007669"/>
    <property type="project" value="UniProtKB-KW"/>
</dbReference>
<dbReference type="Pfam" id="PF01546">
    <property type="entry name" value="Peptidase_M20"/>
    <property type="match status" value="1"/>
</dbReference>
<dbReference type="GO" id="GO:0046872">
    <property type="term" value="F:metal ion binding"/>
    <property type="evidence" value="ECO:0007669"/>
    <property type="project" value="UniProtKB-KW"/>
</dbReference>
<feature type="binding site" evidence="1">
    <location>
        <position position="134"/>
    </location>
    <ligand>
        <name>Mn(2+)</name>
        <dbReference type="ChEBI" id="CHEBI:29035"/>
        <label>2</label>
    </ligand>
</feature>
<feature type="binding site" evidence="1">
    <location>
        <position position="132"/>
    </location>
    <ligand>
        <name>Mn(2+)</name>
        <dbReference type="ChEBI" id="CHEBI:29035"/>
        <label>2</label>
    </ligand>
</feature>
<dbReference type="InterPro" id="IPR036264">
    <property type="entry name" value="Bact_exopeptidase_dim_dom"/>
</dbReference>
<dbReference type="PIRSF" id="PIRSF005962">
    <property type="entry name" value="Pept_M20D_amidohydro"/>
    <property type="match status" value="1"/>
</dbReference>
<dbReference type="Gene3D" id="3.30.70.360">
    <property type="match status" value="1"/>
</dbReference>
<organism evidence="2 3">
    <name type="scientific">Nakamurella flava</name>
    <dbReference type="NCBI Taxonomy" id="2576308"/>
    <lineage>
        <taxon>Bacteria</taxon>
        <taxon>Bacillati</taxon>
        <taxon>Actinomycetota</taxon>
        <taxon>Actinomycetes</taxon>
        <taxon>Nakamurellales</taxon>
        <taxon>Nakamurellaceae</taxon>
        <taxon>Nakamurella</taxon>
    </lineage>
</organism>
<keyword evidence="3" id="KW-1185">Reference proteome</keyword>
<reference evidence="2 3" key="1">
    <citation type="submission" date="2019-05" db="EMBL/GenBank/DDBJ databases">
        <title>Nakamurella sp. N5BH11, whole genome shotgun sequence.</title>
        <authorList>
            <person name="Tuo L."/>
        </authorList>
    </citation>
    <scope>NUCLEOTIDE SEQUENCE [LARGE SCALE GENOMIC DNA]</scope>
    <source>
        <strain evidence="2 3">N5BH11</strain>
    </source>
</reference>
<dbReference type="EMBL" id="SZZH01000003">
    <property type="protein sequence ID" value="TKV58865.1"/>
    <property type="molecule type" value="Genomic_DNA"/>
</dbReference>
<dbReference type="SUPFAM" id="SSF53187">
    <property type="entry name" value="Zn-dependent exopeptidases"/>
    <property type="match status" value="1"/>
</dbReference>
<dbReference type="InterPro" id="IPR002933">
    <property type="entry name" value="Peptidase_M20"/>
</dbReference>
<dbReference type="PANTHER" id="PTHR11014">
    <property type="entry name" value="PEPTIDASE M20 FAMILY MEMBER"/>
    <property type="match status" value="1"/>
</dbReference>
<feature type="binding site" evidence="1">
    <location>
        <position position="390"/>
    </location>
    <ligand>
        <name>Mn(2+)</name>
        <dbReference type="ChEBI" id="CHEBI:29035"/>
        <label>2</label>
    </ligand>
</feature>
<keyword evidence="2" id="KW-0378">Hydrolase</keyword>
<feature type="binding site" evidence="1">
    <location>
        <position position="192"/>
    </location>
    <ligand>
        <name>Mn(2+)</name>
        <dbReference type="ChEBI" id="CHEBI:29035"/>
        <label>2</label>
    </ligand>
</feature>
<dbReference type="AlphaFoldDB" id="A0A4V6CTD6"/>
<dbReference type="OrthoDB" id="9777385at2"/>
<proteinExistence type="predicted"/>
<evidence type="ECO:0000256" key="1">
    <source>
        <dbReference type="PIRSR" id="PIRSR005962-1"/>
    </source>
</evidence>
<dbReference type="InterPro" id="IPR017439">
    <property type="entry name" value="Amidohydrolase"/>
</dbReference>
<dbReference type="Proteomes" id="UP000306985">
    <property type="component" value="Unassembled WGS sequence"/>
</dbReference>
<evidence type="ECO:0000313" key="2">
    <source>
        <dbReference type="EMBL" id="TKV58865.1"/>
    </source>
</evidence>
<keyword evidence="1" id="KW-0479">Metal-binding</keyword>
<dbReference type="SUPFAM" id="SSF55031">
    <property type="entry name" value="Bacterial exopeptidase dimerisation domain"/>
    <property type="match status" value="1"/>
</dbReference>
<gene>
    <name evidence="2" type="ORF">FDO65_15315</name>
</gene>
<accession>A0A4V6CTD6</accession>
<comment type="caution">
    <text evidence="2">The sequence shown here is derived from an EMBL/GenBank/DDBJ whole genome shotgun (WGS) entry which is preliminary data.</text>
</comment>
<dbReference type="Gene3D" id="3.40.630.10">
    <property type="entry name" value="Zn peptidases"/>
    <property type="match status" value="1"/>
</dbReference>
<comment type="cofactor">
    <cofactor evidence="1">
        <name>Mn(2+)</name>
        <dbReference type="ChEBI" id="CHEBI:29035"/>
    </cofactor>
    <text evidence="1">The Mn(2+) ion enhances activity.</text>
</comment>
<feature type="binding site" evidence="1">
    <location>
        <position position="167"/>
    </location>
    <ligand>
        <name>Mn(2+)</name>
        <dbReference type="ChEBI" id="CHEBI:29035"/>
        <label>2</label>
    </ligand>
</feature>
<sequence length="429" mass="45833">MGAAERTRAADAERRVVVPAVDEVGDPGEGRGPRWLDRTLESRLPDLVRIRRDVHSHPELGRQESATSALLLRVLRDHDIPARLLPGGTGLIAEIGQGERVVGLRADIDALPLRERTGLPFSSTLPDVAHACGHDVHLTVLLGAALALRRAGTLPGRVRFLFQPAEEVFPGGSHDVIAAGGLEGVSRIFALHCDPRLQVGLVGLKDGAITSTSDQIELLVTGPGGHTSRPHLTTDLLYALGTVITGLPGLLSRRLDPRAAAVLVWGAVHAGEAANAIPQEGVLRGTLRMMDRRSWDRAETLVRELVADVLAPTTAQYELRYKRGVPPVENDPASTDLMRTAAQRALGPDAIRLAEQSTGAEDFAVFLEHVPGSFARLGVWDGISPRVDLHSSTFVADERAIAAGVRLMTHTALAALSAPHPVDRSTEST</sequence>
<keyword evidence="1" id="KW-0464">Manganese</keyword>
<evidence type="ECO:0000313" key="3">
    <source>
        <dbReference type="Proteomes" id="UP000306985"/>
    </source>
</evidence>
<dbReference type="RefSeq" id="WP_137450525.1">
    <property type="nucleotide sequence ID" value="NZ_SZZH01000003.1"/>
</dbReference>
<dbReference type="NCBIfam" id="TIGR01891">
    <property type="entry name" value="amidohydrolases"/>
    <property type="match status" value="1"/>
</dbReference>
<protein>
    <submittedName>
        <fullName evidence="2">Amidohydrolase</fullName>
    </submittedName>
</protein>
<name>A0A4V6CTD6_9ACTN</name>
<dbReference type="PANTHER" id="PTHR11014:SF63">
    <property type="entry name" value="METALLOPEPTIDASE, PUTATIVE (AFU_ORTHOLOGUE AFUA_6G09600)-RELATED"/>
    <property type="match status" value="1"/>
</dbReference>